<dbReference type="EMBL" id="JAVHJO010000010">
    <property type="protein sequence ID" value="KAK6535535.1"/>
    <property type="molecule type" value="Genomic_DNA"/>
</dbReference>
<evidence type="ECO:0000256" key="1">
    <source>
        <dbReference type="SAM" id="MobiDB-lite"/>
    </source>
</evidence>
<protein>
    <submittedName>
        <fullName evidence="3">Uncharacterized protein</fullName>
    </submittedName>
</protein>
<keyword evidence="2" id="KW-0732">Signal</keyword>
<keyword evidence="4" id="KW-1185">Reference proteome</keyword>
<feature type="region of interest" description="Disordered" evidence="1">
    <location>
        <begin position="568"/>
        <end position="592"/>
    </location>
</feature>
<evidence type="ECO:0000313" key="3">
    <source>
        <dbReference type="EMBL" id="KAK6535535.1"/>
    </source>
</evidence>
<dbReference type="Proteomes" id="UP001365542">
    <property type="component" value="Unassembled WGS sequence"/>
</dbReference>
<feature type="signal peptide" evidence="2">
    <location>
        <begin position="1"/>
        <end position="15"/>
    </location>
</feature>
<reference evidence="3 4" key="1">
    <citation type="submission" date="2019-10" db="EMBL/GenBank/DDBJ databases">
        <authorList>
            <person name="Palmer J.M."/>
        </authorList>
    </citation>
    <scope>NUCLEOTIDE SEQUENCE [LARGE SCALE GENOMIC DNA]</scope>
    <source>
        <strain evidence="3 4">TWF694</strain>
    </source>
</reference>
<feature type="chain" id="PRO_5043866571" evidence="2">
    <location>
        <begin position="16"/>
        <end position="602"/>
    </location>
</feature>
<organism evidence="3 4">
    <name type="scientific">Orbilia ellipsospora</name>
    <dbReference type="NCBI Taxonomy" id="2528407"/>
    <lineage>
        <taxon>Eukaryota</taxon>
        <taxon>Fungi</taxon>
        <taxon>Dikarya</taxon>
        <taxon>Ascomycota</taxon>
        <taxon>Pezizomycotina</taxon>
        <taxon>Orbiliomycetes</taxon>
        <taxon>Orbiliales</taxon>
        <taxon>Orbiliaceae</taxon>
        <taxon>Orbilia</taxon>
    </lineage>
</organism>
<gene>
    <name evidence="3" type="ORF">TWF694_001990</name>
</gene>
<dbReference type="AlphaFoldDB" id="A0AAV9X4J2"/>
<accession>A0AAV9X4J2</accession>
<comment type="caution">
    <text evidence="3">The sequence shown here is derived from an EMBL/GenBank/DDBJ whole genome shotgun (WGS) entry which is preliminary data.</text>
</comment>
<evidence type="ECO:0000313" key="4">
    <source>
        <dbReference type="Proteomes" id="UP001365542"/>
    </source>
</evidence>
<proteinExistence type="predicted"/>
<sequence length="602" mass="66403">MLVLLFAYYAALAAADGDDSRHPPPLPLRYTIDAYKGTPPRTFTGIPRNHRRQAANSAGEGMGMLQPADIDALMDAKYFQPGKLPVKYAYTSVTKDMLASAWIATANVTGNEYDFVIDNMLSDTWLYGPLDPNKCWMEGLTHYMGKDFCYQNNMNGQDPMNVAHYINNTHPFFNNFTSYGDLGYSGMRAILNNISSSIIESPAASWPAIIELADNVYNPVDGSSPSAGDRRYNGVLGLAKKDMSGQDIMVDNLSGGSPIQYSGSPFSAKSGWTYFTSYFNAMNEPENLYLGLQYTDTTAYTGDLVTVATSAGSSEWEFDANPSWQVSYQATNNVTGATPGTIVKMPFPLANLSATNNIKLGLSSAITYLDLETAHAIYSQFGGGCLRESEYMRMQGYGHMNHTKGDWNMTEHGDHWNKTEHEGAWNGTEGHNKTFMHDHDEHEYPWCRLPVTVNYNKDTDDQWTTVTADPQLTLPWGPNFDIKIDAESLIGDVKGRPCTGPNSRPKNDAASCQMHAYGTIQPNIIMDKHGKRSASFWVYGGIVFQNAFLKWDTANNGAVSAAAYAKKTDNSHESGVPSPGVNRIKSKPQGKPRVIRFPDGVY</sequence>
<evidence type="ECO:0000256" key="2">
    <source>
        <dbReference type="SAM" id="SignalP"/>
    </source>
</evidence>
<name>A0AAV9X4J2_9PEZI</name>